<dbReference type="AlphaFoldDB" id="A0A3N4MGP3"/>
<accession>A0A3N4MGP3</accession>
<keyword evidence="3" id="KW-1185">Reference proteome</keyword>
<sequence length="419" mass="44594">MLGIITMYACKKSSNGPEQGAKPEPVVSEKGTPRGAGARKIIGPAGGALTSVDGLVTITVPAGTVAANTEFGIQSITNTLTGDSTVLNYRLTPEGSTFSKPVTVAFSYDQPGLWDALADGMMIGCQNPDGTWKAVSSVLDKQAKTVKVATTHFSDWSIVSLLKLVPDKKEIVAMEETRFKIEGMVPVEEDDLLAPLSNDDLEGWVQGIHNWKLIAGDGILSDVTNEPLVKMFKAPDNVAMTQLAELQVELTGNMWVKDSTAPGGRRTMKQAILLGSITVLGGSYMTGSFADDISTDQVFALYSAGKIYITGHTATGSVSLTLNGSGAKSYPCGDANLPGTSLAIAVRDREPGVYSYGSQYEECGPPRVTRYSEGVVELEKWGKVGEQVEGTFTGLLYSGSCDNIKKKQLTVKFRTIRGL</sequence>
<organism evidence="2 3">
    <name type="scientific">Chitinophaga barathri</name>
    <dbReference type="NCBI Taxonomy" id="1647451"/>
    <lineage>
        <taxon>Bacteria</taxon>
        <taxon>Pseudomonadati</taxon>
        <taxon>Bacteroidota</taxon>
        <taxon>Chitinophagia</taxon>
        <taxon>Chitinophagales</taxon>
        <taxon>Chitinophagaceae</taxon>
        <taxon>Chitinophaga</taxon>
    </lineage>
</organism>
<feature type="region of interest" description="Disordered" evidence="1">
    <location>
        <begin position="13"/>
        <end position="39"/>
    </location>
</feature>
<dbReference type="EMBL" id="RMBX01000006">
    <property type="protein sequence ID" value="RPD40877.1"/>
    <property type="molecule type" value="Genomic_DNA"/>
</dbReference>
<dbReference type="Gene3D" id="2.60.220.30">
    <property type="match status" value="1"/>
</dbReference>
<gene>
    <name evidence="2" type="ORF">EG028_12720</name>
</gene>
<evidence type="ECO:0000313" key="3">
    <source>
        <dbReference type="Proteomes" id="UP000279089"/>
    </source>
</evidence>
<protein>
    <recommendedName>
        <fullName evidence="4">ZU5 domain-containing protein</fullName>
    </recommendedName>
</protein>
<proteinExistence type="predicted"/>
<evidence type="ECO:0008006" key="4">
    <source>
        <dbReference type="Google" id="ProtNLM"/>
    </source>
</evidence>
<name>A0A3N4MGP3_9BACT</name>
<reference evidence="3" key="1">
    <citation type="submission" date="2018-11" db="EMBL/GenBank/DDBJ databases">
        <title>Chitinophaga lutea sp.nov., isolate from arsenic contaminated soil.</title>
        <authorList>
            <person name="Zong Y."/>
        </authorList>
    </citation>
    <scope>NUCLEOTIDE SEQUENCE [LARGE SCALE GENOMIC DNA]</scope>
    <source>
        <strain evidence="3">YLT18</strain>
    </source>
</reference>
<evidence type="ECO:0000313" key="2">
    <source>
        <dbReference type="EMBL" id="RPD40877.1"/>
    </source>
</evidence>
<comment type="caution">
    <text evidence="2">The sequence shown here is derived from an EMBL/GenBank/DDBJ whole genome shotgun (WGS) entry which is preliminary data.</text>
</comment>
<dbReference type="Proteomes" id="UP000279089">
    <property type="component" value="Unassembled WGS sequence"/>
</dbReference>
<evidence type="ECO:0000256" key="1">
    <source>
        <dbReference type="SAM" id="MobiDB-lite"/>
    </source>
</evidence>